<feature type="domain" description="HAMP" evidence="17">
    <location>
        <begin position="159"/>
        <end position="211"/>
    </location>
</feature>
<dbReference type="SUPFAM" id="SSF55874">
    <property type="entry name" value="ATPase domain of HSP90 chaperone/DNA topoisomerase II/histidine kinase"/>
    <property type="match status" value="1"/>
</dbReference>
<dbReference type="Proteomes" id="UP000253941">
    <property type="component" value="Unassembled WGS sequence"/>
</dbReference>
<dbReference type="PRINTS" id="PR00344">
    <property type="entry name" value="BCTRLSENSOR"/>
</dbReference>
<evidence type="ECO:0000256" key="10">
    <source>
        <dbReference type="ARBA" id="ARBA00022777"/>
    </source>
</evidence>
<evidence type="ECO:0000256" key="9">
    <source>
        <dbReference type="ARBA" id="ARBA00022741"/>
    </source>
</evidence>
<evidence type="ECO:0000256" key="6">
    <source>
        <dbReference type="ARBA" id="ARBA00022553"/>
    </source>
</evidence>
<dbReference type="Pfam" id="PF00672">
    <property type="entry name" value="HAMP"/>
    <property type="match status" value="1"/>
</dbReference>
<dbReference type="EMBL" id="QPMH01000003">
    <property type="protein sequence ID" value="RDD63204.1"/>
    <property type="molecule type" value="Genomic_DNA"/>
</dbReference>
<dbReference type="InterPro" id="IPR004358">
    <property type="entry name" value="Sig_transdc_His_kin-like_C"/>
</dbReference>
<comment type="subcellular location">
    <subcellularLocation>
        <location evidence="2">Cell inner membrane</location>
        <topology evidence="2">Multi-pass membrane protein</topology>
    </subcellularLocation>
</comment>
<dbReference type="CDD" id="cd00082">
    <property type="entry name" value="HisKA"/>
    <property type="match status" value="1"/>
</dbReference>
<evidence type="ECO:0000313" key="19">
    <source>
        <dbReference type="Proteomes" id="UP000253941"/>
    </source>
</evidence>
<dbReference type="Pfam" id="PF02518">
    <property type="entry name" value="HATPase_c"/>
    <property type="match status" value="1"/>
</dbReference>
<keyword evidence="14 15" id="KW-0472">Membrane</keyword>
<dbReference type="PANTHER" id="PTHR44936:SF5">
    <property type="entry name" value="SENSOR HISTIDINE KINASE ENVZ"/>
    <property type="match status" value="1"/>
</dbReference>
<sequence>MPGTMHGRVVEMSSTPRLRFWLAGNAAVDRESLSEIDVALGHRLDWYLGGMAVGRSLVDVRRESGFFLWRHGNGADESAGGGFSYEIYVDEDGQRRAVGPGHHYGSVLSLVMAVPLHNGAWLNAQTLVAPPPPSWGLPTFAGLIIAATATCTVVILMVRRSTRPMRRLADAAEAFGRGEHVARLLEDGPIEVQRTTRAFNDMLGRIRRFVDDRMRMLAAISHDLRTPITSLRLRAELVEDAELRERMRASLEELERMTEATLAFSREDAMREETRTVDLAALVETVVCDIQDHGCEAAFDGPARLAYACRPTAMKRAVRNLVDNAVAYGQRARVRLDAEGGAVVLTIEDDGPGIPDDALERVFEPFVRLEESRSRETGGTGLGLAIARTIVRGHGGDIVLSNRAEGGLSVRATLPLRDER</sequence>
<dbReference type="PANTHER" id="PTHR44936">
    <property type="entry name" value="SENSOR PROTEIN CREC"/>
    <property type="match status" value="1"/>
</dbReference>
<evidence type="ECO:0000256" key="13">
    <source>
        <dbReference type="ARBA" id="ARBA00023012"/>
    </source>
</evidence>
<keyword evidence="4" id="KW-1003">Cell membrane</keyword>
<proteinExistence type="predicted"/>
<protein>
    <recommendedName>
        <fullName evidence="3">histidine kinase</fullName>
        <ecNumber evidence="3">2.7.13.3</ecNumber>
    </recommendedName>
</protein>
<dbReference type="InterPro" id="IPR005467">
    <property type="entry name" value="His_kinase_dom"/>
</dbReference>
<evidence type="ECO:0000256" key="7">
    <source>
        <dbReference type="ARBA" id="ARBA00022679"/>
    </source>
</evidence>
<dbReference type="SMART" id="SM00304">
    <property type="entry name" value="HAMP"/>
    <property type="match status" value="1"/>
</dbReference>
<keyword evidence="8 15" id="KW-0812">Transmembrane</keyword>
<evidence type="ECO:0000256" key="3">
    <source>
        <dbReference type="ARBA" id="ARBA00012438"/>
    </source>
</evidence>
<keyword evidence="13" id="KW-0902">Two-component regulatory system</keyword>
<comment type="caution">
    <text evidence="18">The sequence shown here is derived from an EMBL/GenBank/DDBJ whole genome shotgun (WGS) entry which is preliminary data.</text>
</comment>
<dbReference type="AlphaFoldDB" id="A0A369TF46"/>
<dbReference type="InterPro" id="IPR036097">
    <property type="entry name" value="HisK_dim/P_sf"/>
</dbReference>
<evidence type="ECO:0000256" key="4">
    <source>
        <dbReference type="ARBA" id="ARBA00022475"/>
    </source>
</evidence>
<dbReference type="InterPro" id="IPR003661">
    <property type="entry name" value="HisK_dim/P_dom"/>
</dbReference>
<keyword evidence="12 15" id="KW-1133">Transmembrane helix</keyword>
<dbReference type="CDD" id="cd06225">
    <property type="entry name" value="HAMP"/>
    <property type="match status" value="1"/>
</dbReference>
<evidence type="ECO:0000256" key="8">
    <source>
        <dbReference type="ARBA" id="ARBA00022692"/>
    </source>
</evidence>
<evidence type="ECO:0000256" key="1">
    <source>
        <dbReference type="ARBA" id="ARBA00000085"/>
    </source>
</evidence>
<dbReference type="InterPro" id="IPR036890">
    <property type="entry name" value="HATPase_C_sf"/>
</dbReference>
<reference evidence="18 19" key="1">
    <citation type="submission" date="2018-07" db="EMBL/GenBank/DDBJ databases">
        <title>Venubactetium sediminum gen. nov., sp. nov., isolated from a marine solar saltern.</title>
        <authorList>
            <person name="Wang S."/>
        </authorList>
    </citation>
    <scope>NUCLEOTIDE SEQUENCE [LARGE SCALE GENOMIC DNA]</scope>
    <source>
        <strain evidence="18 19">WD2A32</strain>
    </source>
</reference>
<evidence type="ECO:0000313" key="18">
    <source>
        <dbReference type="EMBL" id="RDD63204.1"/>
    </source>
</evidence>
<evidence type="ECO:0000259" key="17">
    <source>
        <dbReference type="PROSITE" id="PS50885"/>
    </source>
</evidence>
<dbReference type="SMART" id="SM00387">
    <property type="entry name" value="HATPase_c"/>
    <property type="match status" value="1"/>
</dbReference>
<dbReference type="PROSITE" id="PS50885">
    <property type="entry name" value="HAMP"/>
    <property type="match status" value="1"/>
</dbReference>
<dbReference type="SUPFAM" id="SSF47384">
    <property type="entry name" value="Homodimeric domain of signal transducing histidine kinase"/>
    <property type="match status" value="1"/>
</dbReference>
<feature type="transmembrane region" description="Helical" evidence="15">
    <location>
        <begin position="135"/>
        <end position="158"/>
    </location>
</feature>
<evidence type="ECO:0000256" key="14">
    <source>
        <dbReference type="ARBA" id="ARBA00023136"/>
    </source>
</evidence>
<dbReference type="InterPro" id="IPR050980">
    <property type="entry name" value="2C_sensor_his_kinase"/>
</dbReference>
<feature type="transmembrane region" description="Helical" evidence="15">
    <location>
        <begin position="104"/>
        <end position="123"/>
    </location>
</feature>
<dbReference type="PROSITE" id="PS50109">
    <property type="entry name" value="HIS_KIN"/>
    <property type="match status" value="1"/>
</dbReference>
<feature type="domain" description="Histidine kinase" evidence="16">
    <location>
        <begin position="219"/>
        <end position="418"/>
    </location>
</feature>
<dbReference type="Gene3D" id="1.10.287.130">
    <property type="match status" value="1"/>
</dbReference>
<organism evidence="18 19">
    <name type="scientific">Ferruginivarius sediminum</name>
    <dbReference type="NCBI Taxonomy" id="2661937"/>
    <lineage>
        <taxon>Bacteria</taxon>
        <taxon>Pseudomonadati</taxon>
        <taxon>Pseudomonadota</taxon>
        <taxon>Alphaproteobacteria</taxon>
        <taxon>Rhodospirillales</taxon>
        <taxon>Rhodospirillaceae</taxon>
        <taxon>Ferruginivarius</taxon>
    </lineage>
</organism>
<dbReference type="GO" id="GO:0005886">
    <property type="term" value="C:plasma membrane"/>
    <property type="evidence" value="ECO:0007669"/>
    <property type="project" value="UniProtKB-SubCell"/>
</dbReference>
<evidence type="ECO:0000256" key="2">
    <source>
        <dbReference type="ARBA" id="ARBA00004429"/>
    </source>
</evidence>
<evidence type="ECO:0000256" key="12">
    <source>
        <dbReference type="ARBA" id="ARBA00022989"/>
    </source>
</evidence>
<dbReference type="Pfam" id="PF00512">
    <property type="entry name" value="HisKA"/>
    <property type="match status" value="1"/>
</dbReference>
<keyword evidence="5" id="KW-0997">Cell inner membrane</keyword>
<keyword evidence="6" id="KW-0597">Phosphoprotein</keyword>
<dbReference type="Gene3D" id="3.30.565.10">
    <property type="entry name" value="Histidine kinase-like ATPase, C-terminal domain"/>
    <property type="match status" value="1"/>
</dbReference>
<gene>
    <name evidence="18" type="ORF">DRB17_03815</name>
</gene>
<dbReference type="GO" id="GO:0000155">
    <property type="term" value="F:phosphorelay sensor kinase activity"/>
    <property type="evidence" value="ECO:0007669"/>
    <property type="project" value="InterPro"/>
</dbReference>
<dbReference type="EC" id="2.7.13.3" evidence="3"/>
<accession>A0A369TF46</accession>
<evidence type="ECO:0000256" key="5">
    <source>
        <dbReference type="ARBA" id="ARBA00022519"/>
    </source>
</evidence>
<evidence type="ECO:0000256" key="11">
    <source>
        <dbReference type="ARBA" id="ARBA00022840"/>
    </source>
</evidence>
<keyword evidence="9" id="KW-0547">Nucleotide-binding</keyword>
<evidence type="ECO:0000259" key="16">
    <source>
        <dbReference type="PROSITE" id="PS50109"/>
    </source>
</evidence>
<evidence type="ECO:0000256" key="15">
    <source>
        <dbReference type="SAM" id="Phobius"/>
    </source>
</evidence>
<dbReference type="GO" id="GO:0005524">
    <property type="term" value="F:ATP binding"/>
    <property type="evidence" value="ECO:0007669"/>
    <property type="project" value="UniProtKB-KW"/>
</dbReference>
<name>A0A369TF46_9PROT</name>
<dbReference type="SMART" id="SM00388">
    <property type="entry name" value="HisKA"/>
    <property type="match status" value="1"/>
</dbReference>
<comment type="catalytic activity">
    <reaction evidence="1">
        <text>ATP + protein L-histidine = ADP + protein N-phospho-L-histidine.</text>
        <dbReference type="EC" id="2.7.13.3"/>
    </reaction>
</comment>
<dbReference type="InterPro" id="IPR003594">
    <property type="entry name" value="HATPase_dom"/>
</dbReference>
<keyword evidence="7" id="KW-0808">Transferase</keyword>
<dbReference type="InterPro" id="IPR003660">
    <property type="entry name" value="HAMP_dom"/>
</dbReference>
<keyword evidence="10" id="KW-0418">Kinase</keyword>
<keyword evidence="11" id="KW-0067">ATP-binding</keyword>
<keyword evidence="19" id="KW-1185">Reference proteome</keyword>